<sequence length="175" mass="20044">MKIPKPPIDAMFLKSSLGILKIFQMGWSLIAFILSDVRRQHEWGRIAVLQEWAAYEAMSGFLFFSTLLLWVVFLASWHEAGPLSCVNWLGLDVFHSGLGCLLSLINLILAFSIATQTWLNTAIPIFCVILAALCCFKFSLSSRHSYRKWHSLRPTPVIPYQDYQYSRLDQAEEEL</sequence>
<keyword evidence="2 5" id="KW-0812">Transmembrane</keyword>
<evidence type="ECO:0000256" key="4">
    <source>
        <dbReference type="ARBA" id="ARBA00023136"/>
    </source>
</evidence>
<dbReference type="GO" id="GO:0016020">
    <property type="term" value="C:membrane"/>
    <property type="evidence" value="ECO:0007669"/>
    <property type="project" value="UniProtKB-SubCell"/>
</dbReference>
<keyword evidence="3 6" id="KW-1133">Transmembrane helix</keyword>
<dbReference type="RefSeq" id="XP_019628870.1">
    <property type="nucleotide sequence ID" value="XM_019773311.1"/>
</dbReference>
<dbReference type="GeneID" id="109473450"/>
<gene>
    <name evidence="9" type="primary">LOC109473450</name>
</gene>
<dbReference type="KEGG" id="bbel:109473450"/>
<feature type="transmembrane region" description="Helical" evidence="6">
    <location>
        <begin position="89"/>
        <end position="115"/>
    </location>
</feature>
<evidence type="ECO:0000313" key="9">
    <source>
        <dbReference type="RefSeq" id="XP_019628870.1"/>
    </source>
</evidence>
<feature type="domain" description="MARVEL" evidence="7">
    <location>
        <begin position="12"/>
        <end position="150"/>
    </location>
</feature>
<evidence type="ECO:0000259" key="7">
    <source>
        <dbReference type="PROSITE" id="PS51225"/>
    </source>
</evidence>
<evidence type="ECO:0000313" key="8">
    <source>
        <dbReference type="Proteomes" id="UP000515135"/>
    </source>
</evidence>
<name>A0A6P4YHS4_BRABE</name>
<protein>
    <submittedName>
        <fullName evidence="9">Uncharacterized protein LOC109473450 isoform X1</fullName>
    </submittedName>
</protein>
<keyword evidence="8" id="KW-1185">Reference proteome</keyword>
<feature type="transmembrane region" description="Helical" evidence="6">
    <location>
        <begin position="12"/>
        <end position="34"/>
    </location>
</feature>
<dbReference type="AlphaFoldDB" id="A0A6P4YHS4"/>
<dbReference type="InterPro" id="IPR008253">
    <property type="entry name" value="Marvel"/>
</dbReference>
<dbReference type="OrthoDB" id="9997156at2759"/>
<evidence type="ECO:0000256" key="1">
    <source>
        <dbReference type="ARBA" id="ARBA00004141"/>
    </source>
</evidence>
<evidence type="ECO:0000256" key="3">
    <source>
        <dbReference type="ARBA" id="ARBA00022989"/>
    </source>
</evidence>
<reference evidence="9" key="1">
    <citation type="submission" date="2025-08" db="UniProtKB">
        <authorList>
            <consortium name="RefSeq"/>
        </authorList>
    </citation>
    <scope>IDENTIFICATION</scope>
    <source>
        <tissue evidence="9">Gonad</tissue>
    </source>
</reference>
<keyword evidence="4 5" id="KW-0472">Membrane</keyword>
<accession>A0A6P4YHS4</accession>
<feature type="transmembrane region" description="Helical" evidence="6">
    <location>
        <begin position="121"/>
        <end position="140"/>
    </location>
</feature>
<evidence type="ECO:0000256" key="2">
    <source>
        <dbReference type="ARBA" id="ARBA00022692"/>
    </source>
</evidence>
<feature type="transmembrane region" description="Helical" evidence="6">
    <location>
        <begin position="54"/>
        <end position="77"/>
    </location>
</feature>
<dbReference type="PROSITE" id="PS51225">
    <property type="entry name" value="MARVEL"/>
    <property type="match status" value="1"/>
</dbReference>
<proteinExistence type="predicted"/>
<comment type="subcellular location">
    <subcellularLocation>
        <location evidence="1">Membrane</location>
        <topology evidence="1">Multi-pass membrane protein</topology>
    </subcellularLocation>
</comment>
<evidence type="ECO:0000256" key="6">
    <source>
        <dbReference type="SAM" id="Phobius"/>
    </source>
</evidence>
<dbReference type="Proteomes" id="UP000515135">
    <property type="component" value="Unplaced"/>
</dbReference>
<organism evidence="8 9">
    <name type="scientific">Branchiostoma belcheri</name>
    <name type="common">Amphioxus</name>
    <dbReference type="NCBI Taxonomy" id="7741"/>
    <lineage>
        <taxon>Eukaryota</taxon>
        <taxon>Metazoa</taxon>
        <taxon>Chordata</taxon>
        <taxon>Cephalochordata</taxon>
        <taxon>Leptocardii</taxon>
        <taxon>Amphioxiformes</taxon>
        <taxon>Branchiostomatidae</taxon>
        <taxon>Branchiostoma</taxon>
    </lineage>
</organism>
<evidence type="ECO:0000256" key="5">
    <source>
        <dbReference type="PROSITE-ProRule" id="PRU00581"/>
    </source>
</evidence>